<comment type="caution">
    <text evidence="1">The sequence shown here is derived from an EMBL/GenBank/DDBJ whole genome shotgun (WGS) entry which is preliminary data.</text>
</comment>
<dbReference type="AlphaFoldDB" id="A0A5J4SR66"/>
<name>A0A5J4SR66_9ZZZZ</name>
<reference evidence="1" key="1">
    <citation type="submission" date="2019-03" db="EMBL/GenBank/DDBJ databases">
        <title>Single cell metagenomics reveals metabolic interactions within the superorganism composed of flagellate Streblomastix strix and complex community of Bacteroidetes bacteria on its surface.</title>
        <authorList>
            <person name="Treitli S.C."/>
            <person name="Kolisko M."/>
            <person name="Husnik F."/>
            <person name="Keeling P."/>
            <person name="Hampl V."/>
        </authorList>
    </citation>
    <scope>NUCLEOTIDE SEQUENCE</scope>
    <source>
        <strain evidence="1">STM</strain>
    </source>
</reference>
<organism evidence="1">
    <name type="scientific">termite gut metagenome</name>
    <dbReference type="NCBI Taxonomy" id="433724"/>
    <lineage>
        <taxon>unclassified sequences</taxon>
        <taxon>metagenomes</taxon>
        <taxon>organismal metagenomes</taxon>
    </lineage>
</organism>
<gene>
    <name evidence="1" type="ORF">EZS27_003887</name>
</gene>
<accession>A0A5J4SR66</accession>
<dbReference type="EMBL" id="SNRY01000063">
    <property type="protein sequence ID" value="KAA6348654.1"/>
    <property type="molecule type" value="Genomic_DNA"/>
</dbReference>
<evidence type="ECO:0000313" key="1">
    <source>
        <dbReference type="EMBL" id="KAA6348654.1"/>
    </source>
</evidence>
<sequence length="178" mass="19065">MKIDFSKLRFAKTGNAVVPDKPLNAIDTVTNFPTGSNLVITKAGVPAKQIAPDDLLKGIIVNKDNTATFSSTIGTAEINIIRKQGSVINFVFRLNIADGADIYNKETTLCSNVPTNLGIPSGEVVPLRCDIMPSTGESIANIVYAEAYIQGGNLKCYISSAMDNRKIQKLIITGVYIG</sequence>
<proteinExistence type="predicted"/>
<protein>
    <submittedName>
        <fullName evidence="1">Uncharacterized protein</fullName>
    </submittedName>
</protein>